<accession>A0A2M6K9S6</accession>
<evidence type="ECO:0000313" key="1">
    <source>
        <dbReference type="EMBL" id="PIR13824.1"/>
    </source>
</evidence>
<reference evidence="1 2" key="1">
    <citation type="submission" date="2017-09" db="EMBL/GenBank/DDBJ databases">
        <title>Depth-based differentiation of microbial function through sediment-hosted aquifers and enrichment of novel symbionts in the deep terrestrial subsurface.</title>
        <authorList>
            <person name="Probst A.J."/>
            <person name="Ladd B."/>
            <person name="Jarett J.K."/>
            <person name="Geller-Mcgrath D.E."/>
            <person name="Sieber C.M."/>
            <person name="Emerson J.B."/>
            <person name="Anantharaman K."/>
            <person name="Thomas B.C."/>
            <person name="Malmstrom R."/>
            <person name="Stieglmeier M."/>
            <person name="Klingl A."/>
            <person name="Woyke T."/>
            <person name="Ryan C.M."/>
            <person name="Banfield J.F."/>
        </authorList>
    </citation>
    <scope>NUCLEOTIDE SEQUENCE [LARGE SCALE GENOMIC DNA]</scope>
    <source>
        <strain evidence="1">CG11_big_fil_rev_8_21_14_0_20_39_10</strain>
    </source>
</reference>
<evidence type="ECO:0000313" key="2">
    <source>
        <dbReference type="Proteomes" id="UP000230869"/>
    </source>
</evidence>
<evidence type="ECO:0008006" key="3">
    <source>
        <dbReference type="Google" id="ProtNLM"/>
    </source>
</evidence>
<proteinExistence type="predicted"/>
<dbReference type="AlphaFoldDB" id="A0A2M6K9S6"/>
<name>A0A2M6K9S6_9BACT</name>
<comment type="caution">
    <text evidence="1">The sequence shown here is derived from an EMBL/GenBank/DDBJ whole genome shotgun (WGS) entry which is preliminary data.</text>
</comment>
<organism evidence="1 2">
    <name type="scientific">Candidatus Falkowbacteria bacterium CG11_big_fil_rev_8_21_14_0_20_39_10</name>
    <dbReference type="NCBI Taxonomy" id="1974570"/>
    <lineage>
        <taxon>Bacteria</taxon>
        <taxon>Candidatus Falkowiibacteriota</taxon>
    </lineage>
</organism>
<dbReference type="EMBL" id="PCWW01000016">
    <property type="protein sequence ID" value="PIR13824.1"/>
    <property type="molecule type" value="Genomic_DNA"/>
</dbReference>
<protein>
    <recommendedName>
        <fullName evidence="3">DUF3795 domain-containing protein</fullName>
    </recommendedName>
</protein>
<gene>
    <name evidence="1" type="ORF">COV49_00895</name>
</gene>
<dbReference type="Proteomes" id="UP000230869">
    <property type="component" value="Unassembled WGS sequence"/>
</dbReference>
<sequence>MKKCAGGRGFATCADCRDFTNLKECKKLNNLISKFFGLVFRSDRIGNLNQIREVGLEKFKEEKLMSGEK</sequence>